<evidence type="ECO:0000256" key="15">
    <source>
        <dbReference type="ARBA" id="ARBA00023201"/>
    </source>
</evidence>
<evidence type="ECO:0000256" key="5">
    <source>
        <dbReference type="ARBA" id="ARBA00022538"/>
    </source>
</evidence>
<keyword evidence="6" id="KW-0597">Phosphoprotein</keyword>
<dbReference type="Gene3D" id="1.20.1740.10">
    <property type="entry name" value="Amino acid/polyamine transporter I"/>
    <property type="match status" value="1"/>
</dbReference>
<dbReference type="GO" id="GO:0055078">
    <property type="term" value="P:sodium ion homeostasis"/>
    <property type="evidence" value="ECO:0007669"/>
    <property type="project" value="TreeGrafter"/>
</dbReference>
<feature type="region of interest" description="Disordered" evidence="18">
    <location>
        <begin position="85"/>
        <end position="108"/>
    </location>
</feature>
<dbReference type="Ensembl" id="ENSSTUT00000065661.1">
    <property type="protein sequence ID" value="ENSSTUP00000062244.1"/>
    <property type="gene ID" value="ENSSTUG00000021944.1"/>
</dbReference>
<comment type="subcellular location">
    <subcellularLocation>
        <location evidence="1">Cell membrane</location>
        <topology evidence="1">Multi-pass membrane protein</topology>
    </subcellularLocation>
</comment>
<dbReference type="InterPro" id="IPR018491">
    <property type="entry name" value="SLC12_C"/>
</dbReference>
<evidence type="ECO:0000256" key="19">
    <source>
        <dbReference type="SAM" id="Phobius"/>
    </source>
</evidence>
<dbReference type="InParanoid" id="A0A674ASA5"/>
<keyword evidence="8" id="KW-0769">Symport</keyword>
<dbReference type="NCBIfam" id="TIGR00930">
    <property type="entry name" value="2a30"/>
    <property type="match status" value="1"/>
</dbReference>
<dbReference type="PRINTS" id="PR01207">
    <property type="entry name" value="NAKCLTRNSPRT"/>
</dbReference>
<dbReference type="InterPro" id="IPR004841">
    <property type="entry name" value="AA-permease/SLC12A_dom"/>
</dbReference>
<dbReference type="GeneTree" id="ENSGT00940000158030"/>
<dbReference type="PANTHER" id="PTHR11827:SF93">
    <property type="entry name" value="SOLUTE CARRIER FAMILY 12 MEMBER 1"/>
    <property type="match status" value="1"/>
</dbReference>
<evidence type="ECO:0000256" key="11">
    <source>
        <dbReference type="ARBA" id="ARBA00023053"/>
    </source>
</evidence>
<evidence type="ECO:0000259" key="21">
    <source>
        <dbReference type="Pfam" id="PF03522"/>
    </source>
</evidence>
<protein>
    <submittedName>
        <fullName evidence="23">Solute carrier family 12 member 1</fullName>
    </submittedName>
</protein>
<evidence type="ECO:0000256" key="6">
    <source>
        <dbReference type="ARBA" id="ARBA00022553"/>
    </source>
</evidence>
<dbReference type="OMA" id="AFVGMDW"/>
<sequence>MENDAYDRIGDEPPNYEETSFSGGTTSNGNGTGNGEHRAVRPSVVSAFGHDTLDRVPNIDFYRNAGSVSGNRAVRPSLQELHDNGRISVTNTVEDREGSDGTPSDDVESVIPLDNKDGTVRFGWIKGVLVRCMLNIWGVMLFIRLSWVFGQAGWGVQIIIVLLYTIYKRLGIVVIALSCVVTTVTGLSMSAICTNGVVRGGGAYYLISRSLGPEFGGSIGLIFAFANAVAVAMYVVGFAETVVDLLKENDAIMIDELNDIRIIGCISVVLLLGISVAGMEWEAKAQIGLLIILLVAIANVFVGTGIPASTDKKSKGFFNYDAKIFMENLPPDFRDGETFFSVFAIFFPAATGILAGANISGDLKDPQDALPKGTLLAILITGVTYLGVALCVSATVVRDATGNINDTIATGMEMLCNGTNTAACEQGWNFSSCDVNSCKFGSMNNFQVMTMVSGFGPLITAGTFSATLSSALASLVSAPKVFQALCKDNIYTALKFFAKGHGKNNEPIRGYVLTFIIAVAFIIIADLNVIAPIISNFFLASYALINFSCFHASYAKSPGWRPAYRYYNMWLSLFGAVLCCGVMFVINWWAALLTYAIEIFLYVYVTVKKPNVNWGSSTQAVTFVSAVNNALSLTGVEDHVKNFRPQCMVLTGAPKNRPALLDLAHCFTKNYGLCLTCEVFVGPRTETLTDVNAGMEKNQMWLNKKKRKAFYAAVACDSFRQGTEILLQASGLGRLKPNILMMGFKKDWRTADTAGVQSYVGILHDAFDFEYGTVVLRMNQGLDISHIIKAQGEIWRKKSWLRRIRGNPSSGSHGTYLHKASLREVPDHTHTHACTRTRMHTHTHKGVHQHTHTHTRALVVNERLVSTSTQFQRKQGKGTIDVWWMFDDGGLTLLLPYILTTRKKFKDCKMRIFIAGQPGRVEQDRHEMKSLLEKFRIKYADIHVIDDITQNPNSNSWKMFEDMIEPFRLHEGSKSTTLAEALRKDNPWKISDAELDTFEEKTNLQVRLNELLQENSRAANLIIVSMPIARLGSVSDHLYMAWLDILTKNLPPTMLIRGNHKSVLTFYS</sequence>
<dbReference type="GO" id="GO:0055064">
    <property type="term" value="P:chloride ion homeostasis"/>
    <property type="evidence" value="ECO:0007669"/>
    <property type="project" value="TreeGrafter"/>
</dbReference>
<evidence type="ECO:0000256" key="3">
    <source>
        <dbReference type="ARBA" id="ARBA00022448"/>
    </source>
</evidence>
<dbReference type="GO" id="GO:0008511">
    <property type="term" value="F:sodium:potassium:chloride symporter activity"/>
    <property type="evidence" value="ECO:0007669"/>
    <property type="project" value="TreeGrafter"/>
</dbReference>
<feature type="transmembrane region" description="Helical" evidence="19">
    <location>
        <begin position="260"/>
        <end position="279"/>
    </location>
</feature>
<dbReference type="Pfam" id="PF00324">
    <property type="entry name" value="AA_permease"/>
    <property type="match status" value="1"/>
</dbReference>
<dbReference type="AlphaFoldDB" id="A0A674ASA5"/>
<dbReference type="InterPro" id="IPR002443">
    <property type="entry name" value="SLC12A1/SLC12A2"/>
</dbReference>
<name>A0A674ASA5_SALTR</name>
<feature type="transmembrane region" description="Helical" evidence="19">
    <location>
        <begin position="218"/>
        <end position="239"/>
    </location>
</feature>
<dbReference type="GO" id="GO:0006884">
    <property type="term" value="P:cell volume homeostasis"/>
    <property type="evidence" value="ECO:0007669"/>
    <property type="project" value="TreeGrafter"/>
</dbReference>
<evidence type="ECO:0000313" key="23">
    <source>
        <dbReference type="Ensembl" id="ENSSTUP00000062244.1"/>
    </source>
</evidence>
<keyword evidence="10 19" id="KW-1133">Transmembrane helix</keyword>
<feature type="transmembrane region" description="Helical" evidence="19">
    <location>
        <begin position="511"/>
        <end position="531"/>
    </location>
</feature>
<feature type="transmembrane region" description="Helical" evidence="19">
    <location>
        <begin position="149"/>
        <end position="167"/>
    </location>
</feature>
<accession>A0A674ASA5</accession>
<dbReference type="PANTHER" id="PTHR11827">
    <property type="entry name" value="SOLUTE CARRIER FAMILY 12, CATION COTRANSPORTERS"/>
    <property type="match status" value="1"/>
</dbReference>
<feature type="domain" description="Amino acid permease/ SLC12A" evidence="20">
    <location>
        <begin position="127"/>
        <end position="647"/>
    </location>
</feature>
<dbReference type="GO" id="GO:1990573">
    <property type="term" value="P:potassium ion import across plasma membrane"/>
    <property type="evidence" value="ECO:0007669"/>
    <property type="project" value="TreeGrafter"/>
</dbReference>
<feature type="transmembrane region" description="Helical" evidence="19">
    <location>
        <begin position="537"/>
        <end position="555"/>
    </location>
</feature>
<keyword evidence="4" id="KW-1003">Cell membrane</keyword>
<evidence type="ECO:0000256" key="8">
    <source>
        <dbReference type="ARBA" id="ARBA00022847"/>
    </source>
</evidence>
<feature type="transmembrane region" description="Helical" evidence="19">
    <location>
        <begin position="174"/>
        <end position="198"/>
    </location>
</feature>
<evidence type="ECO:0000256" key="18">
    <source>
        <dbReference type="SAM" id="MobiDB-lite"/>
    </source>
</evidence>
<comment type="catalytic activity">
    <reaction evidence="17">
        <text>K(+)(out) + 2 chloride(out) + Na(+)(out) = K(+)(in) + 2 chloride(in) + Na(+)(in)</text>
        <dbReference type="Rhea" id="RHEA:72395"/>
        <dbReference type="ChEBI" id="CHEBI:17996"/>
        <dbReference type="ChEBI" id="CHEBI:29101"/>
        <dbReference type="ChEBI" id="CHEBI:29103"/>
    </reaction>
    <physiologicalReaction direction="left-to-right" evidence="17">
        <dbReference type="Rhea" id="RHEA:72396"/>
    </physiologicalReaction>
</comment>
<dbReference type="Proteomes" id="UP000472277">
    <property type="component" value="Chromosome 12"/>
</dbReference>
<dbReference type="InterPro" id="IPR013612">
    <property type="entry name" value="AA_permease_N"/>
</dbReference>
<dbReference type="FunFam" id="1.20.1740.10:FF:000005">
    <property type="entry name" value="Solute carrier family 12 member 1"/>
    <property type="match status" value="1"/>
</dbReference>
<reference evidence="23" key="2">
    <citation type="submission" date="2025-09" db="UniProtKB">
        <authorList>
            <consortium name="Ensembl"/>
        </authorList>
    </citation>
    <scope>IDENTIFICATION</scope>
</reference>
<feature type="transmembrane region" description="Helical" evidence="19">
    <location>
        <begin position="373"/>
        <end position="397"/>
    </location>
</feature>
<evidence type="ECO:0000256" key="1">
    <source>
        <dbReference type="ARBA" id="ARBA00004651"/>
    </source>
</evidence>
<keyword evidence="5" id="KW-0633">Potassium transport</keyword>
<keyword evidence="9" id="KW-0630">Potassium</keyword>
<evidence type="ECO:0000259" key="20">
    <source>
        <dbReference type="Pfam" id="PF00324"/>
    </source>
</evidence>
<feature type="domain" description="SLC12A transporter C-terminal" evidence="21">
    <location>
        <begin position="657"/>
        <end position="1068"/>
    </location>
</feature>
<evidence type="ECO:0000256" key="2">
    <source>
        <dbReference type="ARBA" id="ARBA00010593"/>
    </source>
</evidence>
<keyword evidence="15" id="KW-0739">Sodium transport</keyword>
<keyword evidence="3" id="KW-0813">Transport</keyword>
<feature type="compositionally biased region" description="Basic and acidic residues" evidence="18">
    <location>
        <begin position="1"/>
        <end position="11"/>
    </location>
</feature>
<evidence type="ECO:0000259" key="22">
    <source>
        <dbReference type="Pfam" id="PF08403"/>
    </source>
</evidence>
<feature type="transmembrane region" description="Helical" evidence="19">
    <location>
        <begin position="285"/>
        <end position="306"/>
    </location>
</feature>
<proteinExistence type="inferred from homology"/>
<feature type="compositionally biased region" description="Low complexity" evidence="18">
    <location>
        <begin position="17"/>
        <end position="29"/>
    </location>
</feature>
<keyword evidence="13 19" id="KW-0472">Membrane</keyword>
<evidence type="ECO:0000256" key="10">
    <source>
        <dbReference type="ARBA" id="ARBA00022989"/>
    </source>
</evidence>
<evidence type="ECO:0000256" key="14">
    <source>
        <dbReference type="ARBA" id="ARBA00023180"/>
    </source>
</evidence>
<evidence type="ECO:0000256" key="13">
    <source>
        <dbReference type="ARBA" id="ARBA00023136"/>
    </source>
</evidence>
<feature type="transmembrane region" description="Helical" evidence="19">
    <location>
        <begin position="339"/>
        <end position="361"/>
    </location>
</feature>
<dbReference type="GO" id="GO:0055075">
    <property type="term" value="P:potassium ion homeostasis"/>
    <property type="evidence" value="ECO:0007669"/>
    <property type="project" value="TreeGrafter"/>
</dbReference>
<evidence type="ECO:0000256" key="4">
    <source>
        <dbReference type="ARBA" id="ARBA00022475"/>
    </source>
</evidence>
<keyword evidence="12" id="KW-0406">Ion transport</keyword>
<keyword evidence="14" id="KW-0325">Glycoprotein</keyword>
<evidence type="ECO:0000256" key="12">
    <source>
        <dbReference type="ARBA" id="ARBA00023065"/>
    </source>
</evidence>
<keyword evidence="24" id="KW-1185">Reference proteome</keyword>
<comment type="similarity">
    <text evidence="2">Belongs to the SLC12A transporter family.</text>
</comment>
<evidence type="ECO:0000256" key="7">
    <source>
        <dbReference type="ARBA" id="ARBA00022692"/>
    </source>
</evidence>
<feature type="transmembrane region" description="Helical" evidence="19">
    <location>
        <begin position="567"/>
        <end position="590"/>
    </location>
</feature>
<feature type="domain" description="Amino acid permease N-terminal" evidence="22">
    <location>
        <begin position="39"/>
        <end position="97"/>
    </location>
</feature>
<keyword evidence="16" id="KW-0868">Chloride</keyword>
<dbReference type="Pfam" id="PF08403">
    <property type="entry name" value="AA_permease_N"/>
    <property type="match status" value="1"/>
</dbReference>
<keyword evidence="11" id="KW-0915">Sodium</keyword>
<evidence type="ECO:0000256" key="16">
    <source>
        <dbReference type="ARBA" id="ARBA00023214"/>
    </source>
</evidence>
<evidence type="ECO:0000256" key="17">
    <source>
        <dbReference type="ARBA" id="ARBA00048452"/>
    </source>
</evidence>
<organism evidence="23 24">
    <name type="scientific">Salmo trutta</name>
    <name type="common">Brown trout</name>
    <dbReference type="NCBI Taxonomy" id="8032"/>
    <lineage>
        <taxon>Eukaryota</taxon>
        <taxon>Metazoa</taxon>
        <taxon>Chordata</taxon>
        <taxon>Craniata</taxon>
        <taxon>Vertebrata</taxon>
        <taxon>Euteleostomi</taxon>
        <taxon>Actinopterygii</taxon>
        <taxon>Neopterygii</taxon>
        <taxon>Teleostei</taxon>
        <taxon>Protacanthopterygii</taxon>
        <taxon>Salmoniformes</taxon>
        <taxon>Salmonidae</taxon>
        <taxon>Salmoninae</taxon>
        <taxon>Salmo</taxon>
    </lineage>
</organism>
<evidence type="ECO:0000313" key="24">
    <source>
        <dbReference type="Proteomes" id="UP000472277"/>
    </source>
</evidence>
<evidence type="ECO:0000256" key="9">
    <source>
        <dbReference type="ARBA" id="ARBA00022958"/>
    </source>
</evidence>
<feature type="region of interest" description="Disordered" evidence="18">
    <location>
        <begin position="1"/>
        <end position="38"/>
    </location>
</feature>
<gene>
    <name evidence="23" type="primary">SLC12A1</name>
    <name evidence="23" type="synonym">LOC115203356</name>
</gene>
<reference evidence="23" key="1">
    <citation type="submission" date="2025-08" db="UniProtKB">
        <authorList>
            <consortium name="Ensembl"/>
        </authorList>
    </citation>
    <scope>IDENTIFICATION</scope>
</reference>
<dbReference type="Pfam" id="PF03522">
    <property type="entry name" value="SLC12"/>
    <property type="match status" value="1"/>
</dbReference>
<dbReference type="InterPro" id="IPR004842">
    <property type="entry name" value="SLC12A_fam"/>
</dbReference>
<dbReference type="GO" id="GO:0016324">
    <property type="term" value="C:apical plasma membrane"/>
    <property type="evidence" value="ECO:0007669"/>
    <property type="project" value="TreeGrafter"/>
</dbReference>
<keyword evidence="7 19" id="KW-0812">Transmembrane</keyword>